<evidence type="ECO:0000259" key="1">
    <source>
        <dbReference type="Pfam" id="PF13847"/>
    </source>
</evidence>
<dbReference type="CDD" id="cd02440">
    <property type="entry name" value="AdoMet_MTases"/>
    <property type="match status" value="1"/>
</dbReference>
<proteinExistence type="predicted"/>
<dbReference type="PANTHER" id="PTHR43464">
    <property type="entry name" value="METHYLTRANSFERASE"/>
    <property type="match status" value="1"/>
</dbReference>
<dbReference type="EC" id="2.1.-.-" evidence="2"/>
<organism evidence="2 3">
    <name type="scientific">Lutimonas vermicola</name>
    <dbReference type="NCBI Taxonomy" id="414288"/>
    <lineage>
        <taxon>Bacteria</taxon>
        <taxon>Pseudomonadati</taxon>
        <taxon>Bacteroidota</taxon>
        <taxon>Flavobacteriia</taxon>
        <taxon>Flavobacteriales</taxon>
        <taxon>Flavobacteriaceae</taxon>
        <taxon>Lutimonas</taxon>
    </lineage>
</organism>
<dbReference type="RefSeq" id="WP_342158674.1">
    <property type="nucleotide sequence ID" value="NZ_JBCDNA010000001.1"/>
</dbReference>
<comment type="caution">
    <text evidence="2">The sequence shown here is derived from an EMBL/GenBank/DDBJ whole genome shotgun (WGS) entry which is preliminary data.</text>
</comment>
<name>A0ABU9KXN8_9FLAO</name>
<accession>A0ABU9KXN8</accession>
<protein>
    <submittedName>
        <fullName evidence="2">Class I SAM-dependent methyltransferase</fullName>
        <ecNumber evidence="2">2.1.-.-</ecNumber>
    </submittedName>
</protein>
<evidence type="ECO:0000313" key="3">
    <source>
        <dbReference type="Proteomes" id="UP001474120"/>
    </source>
</evidence>
<evidence type="ECO:0000313" key="2">
    <source>
        <dbReference type="EMBL" id="MEL4454953.1"/>
    </source>
</evidence>
<reference evidence="2 3" key="1">
    <citation type="submission" date="2024-04" db="EMBL/GenBank/DDBJ databases">
        <title>whole genome sequencing of Lutimonas vermicola strain IMCC1616.</title>
        <authorList>
            <person name="Bae S.S."/>
        </authorList>
    </citation>
    <scope>NUCLEOTIDE SEQUENCE [LARGE SCALE GENOMIC DNA]</scope>
    <source>
        <strain evidence="2 3">IMCC1616</strain>
    </source>
</reference>
<dbReference type="GO" id="GO:0008168">
    <property type="term" value="F:methyltransferase activity"/>
    <property type="evidence" value="ECO:0007669"/>
    <property type="project" value="UniProtKB-KW"/>
</dbReference>
<dbReference type="PANTHER" id="PTHR43464:SF82">
    <property type="entry name" value="METHYLTRANSFERASE DOMAIN-CONTAINING PROTEIN"/>
    <property type="match status" value="1"/>
</dbReference>
<gene>
    <name evidence="2" type="ORF">AABB81_03545</name>
</gene>
<dbReference type="EMBL" id="JBCDNA010000001">
    <property type="protein sequence ID" value="MEL4454953.1"/>
    <property type="molecule type" value="Genomic_DNA"/>
</dbReference>
<dbReference type="InterPro" id="IPR029063">
    <property type="entry name" value="SAM-dependent_MTases_sf"/>
</dbReference>
<dbReference type="Proteomes" id="UP001474120">
    <property type="component" value="Unassembled WGS sequence"/>
</dbReference>
<keyword evidence="2" id="KW-0489">Methyltransferase</keyword>
<keyword evidence="2" id="KW-0808">Transferase</keyword>
<dbReference type="Pfam" id="PF13847">
    <property type="entry name" value="Methyltransf_31"/>
    <property type="match status" value="1"/>
</dbReference>
<sequence>MKSQPEKNYKEINRQSWNNRVDAHISSEFYDMNGFLSGKSSLNSIEIGLLGDIKDKRILHLQCHFGQDTISLAREGAIVTGVDLSDKAIRKAKEFAEKCEVDVSFICCDIFDLPNHLEEQFDIVYTSYGVIGWLPDLDKWARIVSRFLKPRGHFVFVEFHPVVWMFDDDFEIIEYNYFNSGAIVETEDGTYANREAQISQECIVWNHSLSDIINSLIKNGLSIDLFDEYDYSPYDCFKETVEYEPNKYRIKNLENKIPMVFAIKATRSINS</sequence>
<dbReference type="InterPro" id="IPR025714">
    <property type="entry name" value="Methyltranfer_dom"/>
</dbReference>
<dbReference type="Gene3D" id="3.40.50.150">
    <property type="entry name" value="Vaccinia Virus protein VP39"/>
    <property type="match status" value="1"/>
</dbReference>
<dbReference type="GO" id="GO:0032259">
    <property type="term" value="P:methylation"/>
    <property type="evidence" value="ECO:0007669"/>
    <property type="project" value="UniProtKB-KW"/>
</dbReference>
<feature type="domain" description="Methyltransferase" evidence="1">
    <location>
        <begin position="54"/>
        <end position="160"/>
    </location>
</feature>
<keyword evidence="3" id="KW-1185">Reference proteome</keyword>
<dbReference type="SUPFAM" id="SSF53335">
    <property type="entry name" value="S-adenosyl-L-methionine-dependent methyltransferases"/>
    <property type="match status" value="1"/>
</dbReference>